<name>A0A6A6KES5_HEVBR</name>
<gene>
    <name evidence="1" type="ORF">GH714_017833</name>
</gene>
<dbReference type="EMBL" id="JAAGAX010000017">
    <property type="protein sequence ID" value="KAF2286573.1"/>
    <property type="molecule type" value="Genomic_DNA"/>
</dbReference>
<accession>A0A6A6KES5</accession>
<reference evidence="1 2" key="1">
    <citation type="journal article" date="2020" name="Mol. Plant">
        <title>The Chromosome-Based Rubber Tree Genome Provides New Insights into Spurge Genome Evolution and Rubber Biosynthesis.</title>
        <authorList>
            <person name="Liu J."/>
            <person name="Shi C."/>
            <person name="Shi C.C."/>
            <person name="Li W."/>
            <person name="Zhang Q.J."/>
            <person name="Zhang Y."/>
            <person name="Li K."/>
            <person name="Lu H.F."/>
            <person name="Shi C."/>
            <person name="Zhu S.T."/>
            <person name="Xiao Z.Y."/>
            <person name="Nan H."/>
            <person name="Yue Y."/>
            <person name="Zhu X.G."/>
            <person name="Wu Y."/>
            <person name="Hong X.N."/>
            <person name="Fan G.Y."/>
            <person name="Tong Y."/>
            <person name="Zhang D."/>
            <person name="Mao C.L."/>
            <person name="Liu Y.L."/>
            <person name="Hao S.J."/>
            <person name="Liu W.Q."/>
            <person name="Lv M.Q."/>
            <person name="Zhang H.B."/>
            <person name="Liu Y."/>
            <person name="Hu-Tang G.R."/>
            <person name="Wang J.P."/>
            <person name="Wang J.H."/>
            <person name="Sun Y.H."/>
            <person name="Ni S.B."/>
            <person name="Chen W.B."/>
            <person name="Zhang X.C."/>
            <person name="Jiao Y.N."/>
            <person name="Eichler E.E."/>
            <person name="Li G.H."/>
            <person name="Liu X."/>
            <person name="Gao L.Z."/>
        </authorList>
    </citation>
    <scope>NUCLEOTIDE SEQUENCE [LARGE SCALE GENOMIC DNA]</scope>
    <source>
        <strain evidence="2">cv. GT1</strain>
        <tissue evidence="1">Leaf</tissue>
    </source>
</reference>
<dbReference type="AlphaFoldDB" id="A0A6A6KES5"/>
<sequence>MVVHGEPNNVNDPFIALSNPSILAGANQTLNNTVEAEATIDLGKDLGIAFDGDDDFWWISFAKHIAK</sequence>
<comment type="caution">
    <text evidence="1">The sequence shown here is derived from an EMBL/GenBank/DDBJ whole genome shotgun (WGS) entry which is preliminary data.</text>
</comment>
<dbReference type="Proteomes" id="UP000467840">
    <property type="component" value="Chromosome 3"/>
</dbReference>
<protein>
    <submittedName>
        <fullName evidence="1">Uncharacterized protein</fullName>
    </submittedName>
</protein>
<keyword evidence="2" id="KW-1185">Reference proteome</keyword>
<proteinExistence type="predicted"/>
<organism evidence="1 2">
    <name type="scientific">Hevea brasiliensis</name>
    <name type="common">Para rubber tree</name>
    <name type="synonym">Siphonia brasiliensis</name>
    <dbReference type="NCBI Taxonomy" id="3981"/>
    <lineage>
        <taxon>Eukaryota</taxon>
        <taxon>Viridiplantae</taxon>
        <taxon>Streptophyta</taxon>
        <taxon>Embryophyta</taxon>
        <taxon>Tracheophyta</taxon>
        <taxon>Spermatophyta</taxon>
        <taxon>Magnoliopsida</taxon>
        <taxon>eudicotyledons</taxon>
        <taxon>Gunneridae</taxon>
        <taxon>Pentapetalae</taxon>
        <taxon>rosids</taxon>
        <taxon>fabids</taxon>
        <taxon>Malpighiales</taxon>
        <taxon>Euphorbiaceae</taxon>
        <taxon>Crotonoideae</taxon>
        <taxon>Micrandreae</taxon>
        <taxon>Hevea</taxon>
    </lineage>
</organism>
<evidence type="ECO:0000313" key="2">
    <source>
        <dbReference type="Proteomes" id="UP000467840"/>
    </source>
</evidence>
<evidence type="ECO:0000313" key="1">
    <source>
        <dbReference type="EMBL" id="KAF2286573.1"/>
    </source>
</evidence>